<name>A0A2T4YMI1_9SPHN</name>
<reference evidence="2 3" key="1">
    <citation type="submission" date="2018-04" db="EMBL/GenBank/DDBJ databases">
        <title>Genomic Encyclopedia of Type Strains, Phase III (KMG-III): the genomes of soil and plant-associated and newly described type strains.</title>
        <authorList>
            <person name="Whitman W."/>
        </authorList>
    </citation>
    <scope>NUCLEOTIDE SEQUENCE [LARGE SCALE GENOMIC DNA]</scope>
    <source>
        <strain evidence="2 3">NW12</strain>
    </source>
</reference>
<protein>
    <submittedName>
        <fullName evidence="2">Uncharacterized protein</fullName>
    </submittedName>
</protein>
<dbReference type="Proteomes" id="UP000240996">
    <property type="component" value="Unassembled WGS sequence"/>
</dbReference>
<dbReference type="AlphaFoldDB" id="A0A2T4YMI1"/>
<feature type="compositionally biased region" description="Low complexity" evidence="1">
    <location>
        <begin position="72"/>
        <end position="84"/>
    </location>
</feature>
<evidence type="ECO:0000313" key="2">
    <source>
        <dbReference type="EMBL" id="PTM44615.1"/>
    </source>
</evidence>
<accession>A0A2T4YMI1</accession>
<feature type="region of interest" description="Disordered" evidence="1">
    <location>
        <begin position="59"/>
        <end position="91"/>
    </location>
</feature>
<organism evidence="2 3">
    <name type="scientific">Sphingomonas aerolata</name>
    <dbReference type="NCBI Taxonomy" id="185951"/>
    <lineage>
        <taxon>Bacteria</taxon>
        <taxon>Pseudomonadati</taxon>
        <taxon>Pseudomonadota</taxon>
        <taxon>Alphaproteobacteria</taxon>
        <taxon>Sphingomonadales</taxon>
        <taxon>Sphingomonadaceae</taxon>
        <taxon>Sphingomonas</taxon>
    </lineage>
</organism>
<sequence length="91" mass="9248">MTALNGASTAMAYAAATNTGGDGTAQTRKGGPMIDNFALGLTHGLMMIAAILLLRRPDLDSEPEAGNDREGGSPPAGDRPAARGTGRRPRA</sequence>
<dbReference type="RefSeq" id="WP_146163688.1">
    <property type="nucleotide sequence ID" value="NZ_PZZN01000003.1"/>
</dbReference>
<keyword evidence="3" id="KW-1185">Reference proteome</keyword>
<comment type="caution">
    <text evidence="2">The sequence shown here is derived from an EMBL/GenBank/DDBJ whole genome shotgun (WGS) entry which is preliminary data.</text>
</comment>
<evidence type="ECO:0000313" key="3">
    <source>
        <dbReference type="Proteomes" id="UP000240996"/>
    </source>
</evidence>
<dbReference type="EMBL" id="PZZN01000003">
    <property type="protein sequence ID" value="PTM44615.1"/>
    <property type="molecule type" value="Genomic_DNA"/>
</dbReference>
<proteinExistence type="predicted"/>
<evidence type="ECO:0000256" key="1">
    <source>
        <dbReference type="SAM" id="MobiDB-lite"/>
    </source>
</evidence>
<gene>
    <name evidence="2" type="ORF">C8J24_2822</name>
</gene>